<dbReference type="Pfam" id="PF00787">
    <property type="entry name" value="PX"/>
    <property type="match status" value="1"/>
</dbReference>
<reference evidence="2" key="3">
    <citation type="submission" date="2025-09" db="UniProtKB">
        <authorList>
            <consortium name="Ensembl"/>
        </authorList>
    </citation>
    <scope>IDENTIFICATION</scope>
</reference>
<dbReference type="SUPFAM" id="SSF64268">
    <property type="entry name" value="PX domain"/>
    <property type="match status" value="1"/>
</dbReference>
<dbReference type="InParanoid" id="H3DGA4"/>
<dbReference type="Gene3D" id="3.30.1520.10">
    <property type="entry name" value="Phox-like domain"/>
    <property type="match status" value="1"/>
</dbReference>
<dbReference type="GO" id="GO:0005886">
    <property type="term" value="C:plasma membrane"/>
    <property type="evidence" value="ECO:0007669"/>
    <property type="project" value="TreeGrafter"/>
</dbReference>
<accession>H3DGA4</accession>
<dbReference type="InterPro" id="IPR034783">
    <property type="entry name" value="SNX4"/>
</dbReference>
<sequence>MADSESIEEAAVIGNTDITTTESENNIVNTMVERGTSLLKKMEISVAEAEKRTGKNTVNMQETYTVYLIETRPAETVPEGGTPVTPDTLWRRYSEFELLRTYLLVTYPYIIVPPLPEKRAEFVWHKMSADNLDPDFVERRRVGLENFLLRVASHPILSNDKIFFLFLTEEKGWREAVLETGFQDKVDSRLKSLNATFRVKNPDKRFTELKQYSDELNTVISNLLRVRAKVADRLYGVYKVHGNYGRVF</sequence>
<dbReference type="HOGENOM" id="CLU_057138_1_0_1"/>
<name>H3DGA4_TETNG</name>
<dbReference type="STRING" id="99883.ENSTNIP00000019548"/>
<dbReference type="GO" id="GO:0032266">
    <property type="term" value="F:phosphatidylinositol-3-phosphate binding"/>
    <property type="evidence" value="ECO:0007669"/>
    <property type="project" value="TreeGrafter"/>
</dbReference>
<dbReference type="Ensembl" id="ENSTNIT00000019778.1">
    <property type="protein sequence ID" value="ENSTNIP00000019548.1"/>
    <property type="gene ID" value="ENSTNIG00000016450.1"/>
</dbReference>
<reference evidence="2" key="2">
    <citation type="submission" date="2025-08" db="UniProtKB">
        <authorList>
            <consortium name="Ensembl"/>
        </authorList>
    </citation>
    <scope>IDENTIFICATION</scope>
</reference>
<proteinExistence type="predicted"/>
<dbReference type="GO" id="GO:0031201">
    <property type="term" value="C:SNARE complex"/>
    <property type="evidence" value="ECO:0007669"/>
    <property type="project" value="TreeGrafter"/>
</dbReference>
<dbReference type="AlphaFoldDB" id="H3DGA4"/>
<dbReference type="PANTHER" id="PTHR46596:SF1">
    <property type="entry name" value="SORTING NEXIN-4"/>
    <property type="match status" value="1"/>
</dbReference>
<dbReference type="SMART" id="SM00312">
    <property type="entry name" value="PX"/>
    <property type="match status" value="1"/>
</dbReference>
<dbReference type="GeneTree" id="ENSGT00930000151029"/>
<evidence type="ECO:0000313" key="2">
    <source>
        <dbReference type="Ensembl" id="ENSTNIP00000019548.1"/>
    </source>
</evidence>
<keyword evidence="3" id="KW-1185">Reference proteome</keyword>
<dbReference type="InterPro" id="IPR036871">
    <property type="entry name" value="PX_dom_sf"/>
</dbReference>
<dbReference type="PROSITE" id="PS50195">
    <property type="entry name" value="PX"/>
    <property type="match status" value="1"/>
</dbReference>
<organism evidence="2 3">
    <name type="scientific">Tetraodon nigroviridis</name>
    <name type="common">Spotted green pufferfish</name>
    <name type="synonym">Chelonodon nigroviridis</name>
    <dbReference type="NCBI Taxonomy" id="99883"/>
    <lineage>
        <taxon>Eukaryota</taxon>
        <taxon>Metazoa</taxon>
        <taxon>Chordata</taxon>
        <taxon>Craniata</taxon>
        <taxon>Vertebrata</taxon>
        <taxon>Euteleostomi</taxon>
        <taxon>Actinopterygii</taxon>
        <taxon>Neopterygii</taxon>
        <taxon>Teleostei</taxon>
        <taxon>Neoteleostei</taxon>
        <taxon>Acanthomorphata</taxon>
        <taxon>Eupercaria</taxon>
        <taxon>Tetraodontiformes</taxon>
        <taxon>Tetradontoidea</taxon>
        <taxon>Tetraodontidae</taxon>
        <taxon>Tetraodon</taxon>
    </lineage>
</organism>
<dbReference type="InterPro" id="IPR001683">
    <property type="entry name" value="PX_dom"/>
</dbReference>
<protein>
    <submittedName>
        <fullName evidence="2">Sorting nexin 4</fullName>
    </submittedName>
</protein>
<feature type="domain" description="PX" evidence="1">
    <location>
        <begin position="45"/>
        <end position="173"/>
    </location>
</feature>
<dbReference type="Proteomes" id="UP000007303">
    <property type="component" value="Unassembled WGS sequence"/>
</dbReference>
<evidence type="ECO:0000313" key="3">
    <source>
        <dbReference type="Proteomes" id="UP000007303"/>
    </source>
</evidence>
<dbReference type="GO" id="GO:2000786">
    <property type="term" value="P:positive regulation of autophagosome assembly"/>
    <property type="evidence" value="ECO:0007669"/>
    <property type="project" value="TreeGrafter"/>
</dbReference>
<dbReference type="GO" id="GO:0031901">
    <property type="term" value="C:early endosome membrane"/>
    <property type="evidence" value="ECO:0007669"/>
    <property type="project" value="TreeGrafter"/>
</dbReference>
<dbReference type="GO" id="GO:0015031">
    <property type="term" value="P:protein transport"/>
    <property type="evidence" value="ECO:0007669"/>
    <property type="project" value="InterPro"/>
</dbReference>
<dbReference type="PANTHER" id="PTHR46596">
    <property type="entry name" value="SORTING NEXIN-4"/>
    <property type="match status" value="1"/>
</dbReference>
<reference evidence="3" key="1">
    <citation type="journal article" date="2004" name="Nature">
        <title>Genome duplication in the teleost fish Tetraodon nigroviridis reveals the early vertebrate proto-karyotype.</title>
        <authorList>
            <person name="Jaillon O."/>
            <person name="Aury J.-M."/>
            <person name="Brunet F."/>
            <person name="Petit J.-L."/>
            <person name="Stange-Thomann N."/>
            <person name="Mauceli E."/>
            <person name="Bouneau L."/>
            <person name="Fischer C."/>
            <person name="Ozouf-Costaz C."/>
            <person name="Bernot A."/>
            <person name="Nicaud S."/>
            <person name="Jaffe D."/>
            <person name="Fisher S."/>
            <person name="Lutfalla G."/>
            <person name="Dossat C."/>
            <person name="Segurens B."/>
            <person name="Dasilva C."/>
            <person name="Salanoubat M."/>
            <person name="Levy M."/>
            <person name="Boudet N."/>
            <person name="Castellano S."/>
            <person name="Anthouard V."/>
            <person name="Jubin C."/>
            <person name="Castelli V."/>
            <person name="Katinka M."/>
            <person name="Vacherie B."/>
            <person name="Biemont C."/>
            <person name="Skalli Z."/>
            <person name="Cattolico L."/>
            <person name="Poulain J."/>
            <person name="De Berardinis V."/>
            <person name="Cruaud C."/>
            <person name="Duprat S."/>
            <person name="Brottier P."/>
            <person name="Coutanceau J.-P."/>
            <person name="Gouzy J."/>
            <person name="Parra G."/>
            <person name="Lardier G."/>
            <person name="Chapple C."/>
            <person name="McKernan K.J."/>
            <person name="McEwan P."/>
            <person name="Bosak S."/>
            <person name="Kellis M."/>
            <person name="Volff J.-N."/>
            <person name="Guigo R."/>
            <person name="Zody M.C."/>
            <person name="Mesirov J."/>
            <person name="Lindblad-Toh K."/>
            <person name="Birren B."/>
            <person name="Nusbaum C."/>
            <person name="Kahn D."/>
            <person name="Robinson-Rechavi M."/>
            <person name="Laudet V."/>
            <person name="Schachter V."/>
            <person name="Quetier F."/>
            <person name="Saurin W."/>
            <person name="Scarpelli C."/>
            <person name="Wincker P."/>
            <person name="Lander E.S."/>
            <person name="Weissenbach J."/>
            <person name="Roest Crollius H."/>
        </authorList>
    </citation>
    <scope>NUCLEOTIDE SEQUENCE [LARGE SCALE GENOMIC DNA]</scope>
</reference>
<dbReference type="CDD" id="cd06864">
    <property type="entry name" value="PX_SNX4"/>
    <property type="match status" value="1"/>
</dbReference>
<evidence type="ECO:0000259" key="1">
    <source>
        <dbReference type="PROSITE" id="PS50195"/>
    </source>
</evidence>
<dbReference type="InterPro" id="IPR034902">
    <property type="entry name" value="PX_SNX4"/>
</dbReference>